<gene>
    <name evidence="2" type="ORF">CFOL_v3_08969</name>
</gene>
<accession>A0A1Q3BCA3</accession>
<proteinExistence type="predicted"/>
<dbReference type="Proteomes" id="UP000187406">
    <property type="component" value="Unassembled WGS sequence"/>
</dbReference>
<dbReference type="EMBL" id="BDDD01000417">
    <property type="protein sequence ID" value="GAV65454.1"/>
    <property type="molecule type" value="Genomic_DNA"/>
</dbReference>
<name>A0A1Q3BCA3_CEPFO</name>
<protein>
    <submittedName>
        <fullName evidence="2">Uncharacterized protein</fullName>
    </submittedName>
</protein>
<evidence type="ECO:0000256" key="1">
    <source>
        <dbReference type="SAM" id="SignalP"/>
    </source>
</evidence>
<dbReference type="OrthoDB" id="754109at2759"/>
<sequence length="76" mass="8283">MFKPSLLALLLAITIFTSQKAIVAEARALPFIPKQRYSSVFATLGVVCKCCNGEGGECTSTWNLSCSNLQCLPWKI</sequence>
<dbReference type="PANTHER" id="PTHR37078">
    <property type="entry name" value="NODULE CYSTEINE-RICH (NCR) SECRETED PEPTIDE"/>
    <property type="match status" value="1"/>
</dbReference>
<evidence type="ECO:0000313" key="3">
    <source>
        <dbReference type="Proteomes" id="UP000187406"/>
    </source>
</evidence>
<keyword evidence="1" id="KW-0732">Signal</keyword>
<dbReference type="InParanoid" id="A0A1Q3BCA3"/>
<comment type="caution">
    <text evidence="2">The sequence shown here is derived from an EMBL/GenBank/DDBJ whole genome shotgun (WGS) entry which is preliminary data.</text>
</comment>
<feature type="chain" id="PRO_5012614225" evidence="1">
    <location>
        <begin position="22"/>
        <end position="76"/>
    </location>
</feature>
<reference evidence="3" key="1">
    <citation type="submission" date="2016-04" db="EMBL/GenBank/DDBJ databases">
        <title>Cephalotus genome sequencing.</title>
        <authorList>
            <person name="Fukushima K."/>
            <person name="Hasebe M."/>
            <person name="Fang X."/>
        </authorList>
    </citation>
    <scope>NUCLEOTIDE SEQUENCE [LARGE SCALE GENOMIC DNA]</scope>
    <source>
        <strain evidence="3">cv. St1</strain>
    </source>
</reference>
<keyword evidence="3" id="KW-1185">Reference proteome</keyword>
<dbReference type="AlphaFoldDB" id="A0A1Q3BCA3"/>
<feature type="signal peptide" evidence="1">
    <location>
        <begin position="1"/>
        <end position="21"/>
    </location>
</feature>
<organism evidence="2 3">
    <name type="scientific">Cephalotus follicularis</name>
    <name type="common">Albany pitcher plant</name>
    <dbReference type="NCBI Taxonomy" id="3775"/>
    <lineage>
        <taxon>Eukaryota</taxon>
        <taxon>Viridiplantae</taxon>
        <taxon>Streptophyta</taxon>
        <taxon>Embryophyta</taxon>
        <taxon>Tracheophyta</taxon>
        <taxon>Spermatophyta</taxon>
        <taxon>Magnoliopsida</taxon>
        <taxon>eudicotyledons</taxon>
        <taxon>Gunneridae</taxon>
        <taxon>Pentapetalae</taxon>
        <taxon>rosids</taxon>
        <taxon>fabids</taxon>
        <taxon>Oxalidales</taxon>
        <taxon>Cephalotaceae</taxon>
        <taxon>Cephalotus</taxon>
    </lineage>
</organism>
<evidence type="ECO:0000313" key="2">
    <source>
        <dbReference type="EMBL" id="GAV65454.1"/>
    </source>
</evidence>
<dbReference type="PANTHER" id="PTHR37078:SF6">
    <property type="entry name" value="NODULE CYSTEINE-RICH (NCR) SECRETED PEPTIDE"/>
    <property type="match status" value="1"/>
</dbReference>